<dbReference type="AlphaFoldDB" id="A0A1X2HUU5"/>
<organism evidence="9 10">
    <name type="scientific">Syncephalastrum racemosum</name>
    <name type="common">Filamentous fungus</name>
    <dbReference type="NCBI Taxonomy" id="13706"/>
    <lineage>
        <taxon>Eukaryota</taxon>
        <taxon>Fungi</taxon>
        <taxon>Fungi incertae sedis</taxon>
        <taxon>Mucoromycota</taxon>
        <taxon>Mucoromycotina</taxon>
        <taxon>Mucoromycetes</taxon>
        <taxon>Mucorales</taxon>
        <taxon>Syncephalastraceae</taxon>
        <taxon>Syncephalastrum</taxon>
    </lineage>
</organism>
<evidence type="ECO:0000256" key="4">
    <source>
        <dbReference type="ARBA" id="ARBA00022827"/>
    </source>
</evidence>
<dbReference type="STRING" id="13706.A0A1X2HUU5"/>
<dbReference type="InParanoid" id="A0A1X2HUU5"/>
<gene>
    <name evidence="9" type="ORF">BCR43DRAFT_44110</name>
</gene>
<evidence type="ECO:0000313" key="10">
    <source>
        <dbReference type="Proteomes" id="UP000242180"/>
    </source>
</evidence>
<keyword evidence="5" id="KW-0560">Oxidoreductase</keyword>
<sequence>MSPPALYMVYILSVPTPTIHVIGAGVIGLSTAVWLLARGYKNVILIATDLPGDPPTIEYTSPWAGARWQSSATKEDLTGQRHDRDTFAMLWKLLAAYPGAQTGIIAIPAHDIYRDPTPDEKAPWFKDFVPGFRHMEQGEIPANMDYGLQYTTLAVNPLVYLPWLFSRYLAMGGTYRRATVQSLIEDDAADCVINCTGFHAREVASDPTVVPTRGQNVVVFAPHVKRTVSYKGPGLYAYVIPRSDGTVILGSTVEPEKKDPTVDPVAAKEVLERACNEMCPELKLDGKLPKVVGHVVGMRPVRKGGPRLENEFAATHTGKRVLITHNYGHGGQGYMASWGSAIHAVDLMESGYLTLAQEGAYAQNVFSRL</sequence>
<keyword evidence="10" id="KW-1185">Reference proteome</keyword>
<dbReference type="Pfam" id="PF01266">
    <property type="entry name" value="DAO"/>
    <property type="match status" value="1"/>
</dbReference>
<name>A0A1X2HUU5_SYNRA</name>
<feature type="binding site" evidence="6">
    <location>
        <begin position="60"/>
        <end position="61"/>
    </location>
    <ligand>
        <name>FAD</name>
        <dbReference type="ChEBI" id="CHEBI:57692"/>
    </ligand>
</feature>
<proteinExistence type="inferred from homology"/>
<dbReference type="GO" id="GO:0071949">
    <property type="term" value="F:FAD binding"/>
    <property type="evidence" value="ECO:0007669"/>
    <property type="project" value="InterPro"/>
</dbReference>
<dbReference type="Gene3D" id="3.30.9.10">
    <property type="entry name" value="D-Amino Acid Oxidase, subunit A, domain 2"/>
    <property type="match status" value="1"/>
</dbReference>
<comment type="similarity">
    <text evidence="2">Belongs to the DAMOX/DASOX family.</text>
</comment>
<evidence type="ECO:0000256" key="6">
    <source>
        <dbReference type="PIRSR" id="PIRSR000189-1"/>
    </source>
</evidence>
<evidence type="ECO:0000256" key="3">
    <source>
        <dbReference type="ARBA" id="ARBA00022630"/>
    </source>
</evidence>
<dbReference type="SUPFAM" id="SSF54373">
    <property type="entry name" value="FAD-linked reductases, C-terminal domain"/>
    <property type="match status" value="1"/>
</dbReference>
<dbReference type="PIRSF" id="PIRSF000189">
    <property type="entry name" value="D-aa_oxidase"/>
    <property type="match status" value="1"/>
</dbReference>
<feature type="domain" description="FAD dependent oxidoreductase" evidence="8">
    <location>
        <begin position="20"/>
        <end position="347"/>
    </location>
</feature>
<keyword evidence="7" id="KW-1133">Transmembrane helix</keyword>
<evidence type="ECO:0000256" key="1">
    <source>
        <dbReference type="ARBA" id="ARBA00001974"/>
    </source>
</evidence>
<dbReference type="InterPro" id="IPR023209">
    <property type="entry name" value="DAO"/>
</dbReference>
<reference evidence="9 10" key="1">
    <citation type="submission" date="2016-07" db="EMBL/GenBank/DDBJ databases">
        <title>Pervasive Adenine N6-methylation of Active Genes in Fungi.</title>
        <authorList>
            <consortium name="DOE Joint Genome Institute"/>
            <person name="Mondo S.J."/>
            <person name="Dannebaum R.O."/>
            <person name="Kuo R.C."/>
            <person name="Labutti K."/>
            <person name="Haridas S."/>
            <person name="Kuo A."/>
            <person name="Salamov A."/>
            <person name="Ahrendt S.R."/>
            <person name="Lipzen A."/>
            <person name="Sullivan W."/>
            <person name="Andreopoulos W.B."/>
            <person name="Clum A."/>
            <person name="Lindquist E."/>
            <person name="Daum C."/>
            <person name="Ramamoorthy G.K."/>
            <person name="Gryganskyi A."/>
            <person name="Culley D."/>
            <person name="Magnuson J.K."/>
            <person name="James T.Y."/>
            <person name="O'Malley M.A."/>
            <person name="Stajich J.E."/>
            <person name="Spatafora J.W."/>
            <person name="Visel A."/>
            <person name="Grigoriev I.V."/>
        </authorList>
    </citation>
    <scope>NUCLEOTIDE SEQUENCE [LARGE SCALE GENOMIC DNA]</scope>
    <source>
        <strain evidence="9 10">NRRL 2496</strain>
    </source>
</reference>
<keyword evidence="4 6" id="KW-0274">FAD</keyword>
<feature type="binding site" evidence="6">
    <location>
        <position position="69"/>
    </location>
    <ligand>
        <name>D-dopa</name>
        <dbReference type="ChEBI" id="CHEBI:149689"/>
    </ligand>
</feature>
<feature type="binding site" evidence="6">
    <location>
        <position position="196"/>
    </location>
    <ligand>
        <name>FAD</name>
        <dbReference type="ChEBI" id="CHEBI:57692"/>
    </ligand>
</feature>
<keyword evidence="7" id="KW-0472">Membrane</keyword>
<feature type="transmembrane region" description="Helical" evidence="7">
    <location>
        <begin position="20"/>
        <end position="37"/>
    </location>
</feature>
<dbReference type="OMA" id="WERRTWI"/>
<protein>
    <recommendedName>
        <fullName evidence="8">FAD dependent oxidoreductase domain-containing protein</fullName>
    </recommendedName>
</protein>
<evidence type="ECO:0000256" key="5">
    <source>
        <dbReference type="ARBA" id="ARBA00023002"/>
    </source>
</evidence>
<feature type="binding site" evidence="6">
    <location>
        <position position="331"/>
    </location>
    <ligand>
        <name>D-dopa</name>
        <dbReference type="ChEBI" id="CHEBI:149689"/>
    </ligand>
</feature>
<dbReference type="PANTHER" id="PTHR11530:SF11">
    <property type="entry name" value="D-ASPARTATE OXIDASE"/>
    <property type="match status" value="1"/>
</dbReference>
<comment type="caution">
    <text evidence="9">The sequence shown here is derived from an EMBL/GenBank/DDBJ whole genome shotgun (WGS) entry which is preliminary data.</text>
</comment>
<evidence type="ECO:0000256" key="7">
    <source>
        <dbReference type="SAM" id="Phobius"/>
    </source>
</evidence>
<dbReference type="Proteomes" id="UP000242180">
    <property type="component" value="Unassembled WGS sequence"/>
</dbReference>
<dbReference type="GO" id="GO:0019478">
    <property type="term" value="P:D-amino acid catabolic process"/>
    <property type="evidence" value="ECO:0007669"/>
    <property type="project" value="TreeGrafter"/>
</dbReference>
<dbReference type="SUPFAM" id="SSF51971">
    <property type="entry name" value="Nucleotide-binding domain"/>
    <property type="match status" value="1"/>
</dbReference>
<dbReference type="PANTHER" id="PTHR11530">
    <property type="entry name" value="D-AMINO ACID OXIDASE"/>
    <property type="match status" value="1"/>
</dbReference>
<dbReference type="EMBL" id="MCGN01000001">
    <property type="protein sequence ID" value="ORZ03301.1"/>
    <property type="molecule type" value="Genomic_DNA"/>
</dbReference>
<keyword evidence="7" id="KW-0812">Transmembrane</keyword>
<keyword evidence="3" id="KW-0285">Flavoprotein</keyword>
<evidence type="ECO:0000259" key="8">
    <source>
        <dbReference type="Pfam" id="PF01266"/>
    </source>
</evidence>
<dbReference type="OrthoDB" id="2015447at2759"/>
<dbReference type="InterPro" id="IPR006076">
    <property type="entry name" value="FAD-dep_OxRdtase"/>
</dbReference>
<evidence type="ECO:0000313" key="9">
    <source>
        <dbReference type="EMBL" id="ORZ03301.1"/>
    </source>
</evidence>
<dbReference type="Gene3D" id="3.40.50.720">
    <property type="entry name" value="NAD(P)-binding Rossmann-like Domain"/>
    <property type="match status" value="1"/>
</dbReference>
<dbReference type="GO" id="GO:0003884">
    <property type="term" value="F:D-amino-acid oxidase activity"/>
    <property type="evidence" value="ECO:0007669"/>
    <property type="project" value="InterPro"/>
</dbReference>
<evidence type="ECO:0000256" key="2">
    <source>
        <dbReference type="ARBA" id="ARBA00006730"/>
    </source>
</evidence>
<feature type="binding site" evidence="6">
    <location>
        <position position="299"/>
    </location>
    <ligand>
        <name>D-dopa</name>
        <dbReference type="ChEBI" id="CHEBI:149689"/>
    </ligand>
</feature>
<comment type="cofactor">
    <cofactor evidence="1 6">
        <name>FAD</name>
        <dbReference type="ChEBI" id="CHEBI:57692"/>
    </cofactor>
</comment>
<dbReference type="GO" id="GO:0005737">
    <property type="term" value="C:cytoplasm"/>
    <property type="evidence" value="ECO:0007669"/>
    <property type="project" value="TreeGrafter"/>
</dbReference>
<accession>A0A1X2HUU5</accession>